<feature type="chain" id="PRO_5007465780" description="Outer membrane protein beta-barrel domain-containing protein" evidence="3">
    <location>
        <begin position="23"/>
        <end position="178"/>
    </location>
</feature>
<gene>
    <name evidence="5" type="ORF">ATN88_24045</name>
</gene>
<sequence>MKKTYSAIALIIGSTFSAQALASPYVSLGYGISNVSQDNAVSFSDGTNLTPDNSDSTFSGLLGYRFDNNFGFELSYNQYDANSSRSKFVSAAQSIVIEDEWDADLKAKQLVVMPVYFYALNDQLRFKCGAGLTYTQYKITGSASREADNQLTDHEISTPHPSISVTSGQKSENHVGAA</sequence>
<keyword evidence="1 3" id="KW-0732">Signal</keyword>
<dbReference type="SUPFAM" id="SSF56925">
    <property type="entry name" value="OMPA-like"/>
    <property type="match status" value="1"/>
</dbReference>
<dbReference type="Gene3D" id="2.40.160.20">
    <property type="match status" value="1"/>
</dbReference>
<dbReference type="EMBL" id="LNTY01000026">
    <property type="protein sequence ID" value="KXF82234.1"/>
    <property type="molecule type" value="Genomic_DNA"/>
</dbReference>
<evidence type="ECO:0000313" key="5">
    <source>
        <dbReference type="EMBL" id="KXF82234.1"/>
    </source>
</evidence>
<evidence type="ECO:0000256" key="3">
    <source>
        <dbReference type="SAM" id="SignalP"/>
    </source>
</evidence>
<protein>
    <recommendedName>
        <fullName evidence="4">Outer membrane protein beta-barrel domain-containing protein</fullName>
    </recommendedName>
</protein>
<feature type="region of interest" description="Disordered" evidence="2">
    <location>
        <begin position="154"/>
        <end position="178"/>
    </location>
</feature>
<dbReference type="OrthoDB" id="5829709at2"/>
<feature type="domain" description="Outer membrane protein beta-barrel" evidence="4">
    <location>
        <begin position="9"/>
        <end position="144"/>
    </location>
</feature>
<evidence type="ECO:0000256" key="1">
    <source>
        <dbReference type="ARBA" id="ARBA00022729"/>
    </source>
</evidence>
<organism evidence="5 6">
    <name type="scientific">Enterovibrio coralii</name>
    <dbReference type="NCBI Taxonomy" id="294935"/>
    <lineage>
        <taxon>Bacteria</taxon>
        <taxon>Pseudomonadati</taxon>
        <taxon>Pseudomonadota</taxon>
        <taxon>Gammaproteobacteria</taxon>
        <taxon>Vibrionales</taxon>
        <taxon>Vibrionaceae</taxon>
        <taxon>Enterovibrio</taxon>
    </lineage>
</organism>
<dbReference type="Pfam" id="PF13505">
    <property type="entry name" value="OMP_b-brl"/>
    <property type="match status" value="1"/>
</dbReference>
<dbReference type="InterPro" id="IPR011250">
    <property type="entry name" value="OMP/PagP_B-barrel"/>
</dbReference>
<accession>A0A135IA21</accession>
<dbReference type="NCBIfam" id="NF033908">
    <property type="entry name" value="AcfA_fam_omp"/>
    <property type="match status" value="1"/>
</dbReference>
<feature type="compositionally biased region" description="Polar residues" evidence="2">
    <location>
        <begin position="159"/>
        <end position="170"/>
    </location>
</feature>
<keyword evidence="6" id="KW-1185">Reference proteome</keyword>
<reference evidence="5 6" key="1">
    <citation type="submission" date="2015-11" db="EMBL/GenBank/DDBJ databases">
        <title>Genomic Taxonomy of the Vibrionaceae.</title>
        <authorList>
            <person name="Gomez-Gil B."/>
            <person name="Enciso-Ibarra J."/>
        </authorList>
    </citation>
    <scope>NUCLEOTIDE SEQUENCE [LARGE SCALE GENOMIC DNA]</scope>
    <source>
        <strain evidence="5 6">CAIM 912</strain>
    </source>
</reference>
<name>A0A135IA21_9GAMM</name>
<dbReference type="Proteomes" id="UP000070529">
    <property type="component" value="Unassembled WGS sequence"/>
</dbReference>
<dbReference type="RefSeq" id="WP_067414138.1">
    <property type="nucleotide sequence ID" value="NZ_LNTY01000026.1"/>
</dbReference>
<evidence type="ECO:0000259" key="4">
    <source>
        <dbReference type="Pfam" id="PF13505"/>
    </source>
</evidence>
<evidence type="ECO:0000313" key="6">
    <source>
        <dbReference type="Proteomes" id="UP000070529"/>
    </source>
</evidence>
<dbReference type="AlphaFoldDB" id="A0A135IA21"/>
<dbReference type="InterPro" id="IPR027385">
    <property type="entry name" value="Beta-barrel_OMP"/>
</dbReference>
<feature type="signal peptide" evidence="3">
    <location>
        <begin position="1"/>
        <end position="22"/>
    </location>
</feature>
<evidence type="ECO:0000256" key="2">
    <source>
        <dbReference type="SAM" id="MobiDB-lite"/>
    </source>
</evidence>
<proteinExistence type="predicted"/>
<comment type="caution">
    <text evidence="5">The sequence shown here is derived from an EMBL/GenBank/DDBJ whole genome shotgun (WGS) entry which is preliminary data.</text>
</comment>